<dbReference type="GO" id="GO:0006417">
    <property type="term" value="P:regulation of translation"/>
    <property type="evidence" value="ECO:0007669"/>
    <property type="project" value="UniProtKB-KW"/>
</dbReference>
<dbReference type="PANTHER" id="PTHR12537">
    <property type="entry name" value="RNA BINDING PROTEIN PUMILIO-RELATED"/>
    <property type="match status" value="1"/>
</dbReference>
<keyword evidence="3" id="KW-0694">RNA-binding</keyword>
<keyword evidence="7" id="KW-1185">Reference proteome</keyword>
<proteinExistence type="predicted"/>
<dbReference type="SUPFAM" id="SSF48371">
    <property type="entry name" value="ARM repeat"/>
    <property type="match status" value="1"/>
</dbReference>
<dbReference type="InterPro" id="IPR011989">
    <property type="entry name" value="ARM-like"/>
</dbReference>
<dbReference type="GO" id="GO:0005737">
    <property type="term" value="C:cytoplasm"/>
    <property type="evidence" value="ECO:0007669"/>
    <property type="project" value="TreeGrafter"/>
</dbReference>
<keyword evidence="2" id="KW-0810">Translation regulation</keyword>
<dbReference type="PROSITE" id="PS50302">
    <property type="entry name" value="PUM"/>
    <property type="match status" value="2"/>
</dbReference>
<dbReference type="SMART" id="SM00025">
    <property type="entry name" value="Pumilio"/>
    <property type="match status" value="7"/>
</dbReference>
<dbReference type="InterPro" id="IPR033133">
    <property type="entry name" value="PUM-HD"/>
</dbReference>
<dbReference type="InterPro" id="IPR001313">
    <property type="entry name" value="Pumilio_RNA-bd_rpt"/>
</dbReference>
<gene>
    <name evidence="6" type="ORF">VNO78_19198</name>
</gene>
<dbReference type="AlphaFoldDB" id="A0AAN9S8V1"/>
<dbReference type="InterPro" id="IPR016024">
    <property type="entry name" value="ARM-type_fold"/>
</dbReference>
<protein>
    <recommendedName>
        <fullName evidence="5">PUM-HD domain-containing protein</fullName>
    </recommendedName>
</protein>
<reference evidence="6 7" key="1">
    <citation type="submission" date="2024-01" db="EMBL/GenBank/DDBJ databases">
        <title>The genomes of 5 underutilized Papilionoideae crops provide insights into root nodulation and disease resistanc.</title>
        <authorList>
            <person name="Jiang F."/>
        </authorList>
    </citation>
    <scope>NUCLEOTIDE SEQUENCE [LARGE SCALE GENOMIC DNA]</scope>
    <source>
        <strain evidence="6">DUOXIRENSHENG_FW03</strain>
        <tissue evidence="6">Leaves</tissue>
    </source>
</reference>
<dbReference type="Proteomes" id="UP001386955">
    <property type="component" value="Unassembled WGS sequence"/>
</dbReference>
<dbReference type="Gene3D" id="1.25.10.10">
    <property type="entry name" value="Leucine-rich Repeat Variant"/>
    <property type="match status" value="1"/>
</dbReference>
<evidence type="ECO:0000259" key="5">
    <source>
        <dbReference type="PROSITE" id="PS50303"/>
    </source>
</evidence>
<organism evidence="6 7">
    <name type="scientific">Psophocarpus tetragonolobus</name>
    <name type="common">Winged bean</name>
    <name type="synonym">Dolichos tetragonolobus</name>
    <dbReference type="NCBI Taxonomy" id="3891"/>
    <lineage>
        <taxon>Eukaryota</taxon>
        <taxon>Viridiplantae</taxon>
        <taxon>Streptophyta</taxon>
        <taxon>Embryophyta</taxon>
        <taxon>Tracheophyta</taxon>
        <taxon>Spermatophyta</taxon>
        <taxon>Magnoliopsida</taxon>
        <taxon>eudicotyledons</taxon>
        <taxon>Gunneridae</taxon>
        <taxon>Pentapetalae</taxon>
        <taxon>rosids</taxon>
        <taxon>fabids</taxon>
        <taxon>Fabales</taxon>
        <taxon>Fabaceae</taxon>
        <taxon>Papilionoideae</taxon>
        <taxon>50 kb inversion clade</taxon>
        <taxon>NPAAA clade</taxon>
        <taxon>indigoferoid/millettioid clade</taxon>
        <taxon>Phaseoleae</taxon>
        <taxon>Psophocarpus</taxon>
    </lineage>
</organism>
<keyword evidence="1" id="KW-0677">Repeat</keyword>
<evidence type="ECO:0000256" key="3">
    <source>
        <dbReference type="ARBA" id="ARBA00022884"/>
    </source>
</evidence>
<feature type="repeat" description="Pumilio" evidence="4">
    <location>
        <begin position="406"/>
        <end position="443"/>
    </location>
</feature>
<sequence>MAQNENNHTYNNYVSMQQGWLNHGESSATRAQGRAFGMESLNFSNPSGFHDYGINHMYQSALHDDIRIIGTANTPTAENEMDHPLSFMQFQNPRGVGTWVPSPSRNQHNFGLNRGENSAFGVQSLASQLEALNLSNPYGFHDYMHEAALNPIRINGAANYAAMAQVHPHHNLKPHFGGLVSMAKDPRGSRFLQKKIDEATPQEIHLILKDLQYHLHDLIKHPFGHYVIEKFFQSSNISLVQLNSLIFFIIFDLQKLKVSCMDHLGNRVIQKILESVQDPNMIDTITAAMRCIAVALMKNFNGGYVLQQCLRLFPHVNKNAILDVAAQNCLDIARDRCGCCVIQNCLEYEGLPAFCELVKNIIENAVVLAEDPYGYIRLSMNKYASNVVEHLFQFSEMNCAAVIARELMGSTEFLNVVQHPYGNYVVQRALQYTEGPLHERLYSIIFSNEQNLNSCLYGKMVLHFAKSCRVRGLQNGV</sequence>
<evidence type="ECO:0000256" key="2">
    <source>
        <dbReference type="ARBA" id="ARBA00022845"/>
    </source>
</evidence>
<dbReference type="Pfam" id="PF00806">
    <property type="entry name" value="PUF"/>
    <property type="match status" value="7"/>
</dbReference>
<accession>A0AAN9S8V1</accession>
<dbReference type="PANTHER" id="PTHR12537:SF129">
    <property type="entry name" value="PUMILIO HOMOLOG 15-LIKE"/>
    <property type="match status" value="1"/>
</dbReference>
<feature type="domain" description="PUM-HD" evidence="5">
    <location>
        <begin position="144"/>
        <end position="477"/>
    </location>
</feature>
<evidence type="ECO:0000313" key="7">
    <source>
        <dbReference type="Proteomes" id="UP001386955"/>
    </source>
</evidence>
<evidence type="ECO:0000256" key="1">
    <source>
        <dbReference type="ARBA" id="ARBA00022737"/>
    </source>
</evidence>
<dbReference type="PROSITE" id="PS50303">
    <property type="entry name" value="PUM_HD"/>
    <property type="match status" value="1"/>
</dbReference>
<comment type="caution">
    <text evidence="6">The sequence shown here is derived from an EMBL/GenBank/DDBJ whole genome shotgun (WGS) entry which is preliminary data.</text>
</comment>
<name>A0AAN9S8V1_PSOTE</name>
<dbReference type="GO" id="GO:0003729">
    <property type="term" value="F:mRNA binding"/>
    <property type="evidence" value="ECO:0007669"/>
    <property type="project" value="TreeGrafter"/>
</dbReference>
<evidence type="ECO:0000313" key="6">
    <source>
        <dbReference type="EMBL" id="KAK7390959.1"/>
    </source>
</evidence>
<evidence type="ECO:0000256" key="4">
    <source>
        <dbReference type="PROSITE-ProRule" id="PRU00317"/>
    </source>
</evidence>
<dbReference type="EMBL" id="JAYMYS010000005">
    <property type="protein sequence ID" value="KAK7390959.1"/>
    <property type="molecule type" value="Genomic_DNA"/>
</dbReference>
<feature type="repeat" description="Pumilio" evidence="4">
    <location>
        <begin position="171"/>
        <end position="209"/>
    </location>
</feature>